<dbReference type="EMBL" id="AP014685">
    <property type="protein sequence ID" value="BAR61938.1"/>
    <property type="molecule type" value="Genomic_DNA"/>
</dbReference>
<reference evidence="2 3" key="1">
    <citation type="submission" date="2014-11" db="EMBL/GenBank/DDBJ databases">
        <title>Symbiosis island explosion on the genome of extra-slow-growing strains of soybean bradyrhizobia with massive insertion sequences.</title>
        <authorList>
            <person name="Iida T."/>
            <person name="Minamisawa K."/>
        </authorList>
    </citation>
    <scope>NUCLEOTIDE SEQUENCE [LARGE SCALE GENOMIC DNA]</scope>
    <source>
        <strain evidence="2 3">NK6</strain>
    </source>
</reference>
<organism evidence="2 3">
    <name type="scientific">Bradyrhizobium diazoefficiens</name>
    <dbReference type="NCBI Taxonomy" id="1355477"/>
    <lineage>
        <taxon>Bacteria</taxon>
        <taxon>Pseudomonadati</taxon>
        <taxon>Pseudomonadota</taxon>
        <taxon>Alphaproteobacteria</taxon>
        <taxon>Hyphomicrobiales</taxon>
        <taxon>Nitrobacteraceae</taxon>
        <taxon>Bradyrhizobium</taxon>
    </lineage>
</organism>
<gene>
    <name evidence="2" type="ORF">NK6_8791</name>
</gene>
<proteinExistence type="predicted"/>
<protein>
    <submittedName>
        <fullName evidence="2">Uncharacterized protein</fullName>
    </submittedName>
</protein>
<evidence type="ECO:0000313" key="2">
    <source>
        <dbReference type="EMBL" id="BAR61938.1"/>
    </source>
</evidence>
<accession>A0A0E4BWS8</accession>
<sequence length="114" mass="12996">MSLSNEWTEWHLTPEGWVRGTEKEDFRTINREPPPDRVKTVVYKQRLASVYSKLEEGHSVTWTANDSAATSRLETKFGPRRAICRPSSSSSASRYWKRLPGRGGLRGTESALWA</sequence>
<feature type="region of interest" description="Disordered" evidence="1">
    <location>
        <begin position="82"/>
        <end position="114"/>
    </location>
</feature>
<dbReference type="AlphaFoldDB" id="A0A0E4BWS8"/>
<name>A0A0E4BWS8_9BRAD</name>
<dbReference type="Proteomes" id="UP000063308">
    <property type="component" value="Chromosome"/>
</dbReference>
<evidence type="ECO:0000313" key="3">
    <source>
        <dbReference type="Proteomes" id="UP000063308"/>
    </source>
</evidence>
<evidence type="ECO:0000256" key="1">
    <source>
        <dbReference type="SAM" id="MobiDB-lite"/>
    </source>
</evidence>